<accession>A0A5B7JJB1</accession>
<dbReference type="EMBL" id="VSRR010099398">
    <property type="protein sequence ID" value="MPC94645.1"/>
    <property type="molecule type" value="Genomic_DNA"/>
</dbReference>
<name>A0A5B7JJB1_PORTR</name>
<comment type="caution">
    <text evidence="1">The sequence shown here is derived from an EMBL/GenBank/DDBJ whole genome shotgun (WGS) entry which is preliminary data.</text>
</comment>
<sequence>MKLMKVTKNTKQMKVRIRNYPSFMTLKYIKDLSNVLWVERETRRDNRESMNHVLALWQGEPPATLSFPGMRPCKVERYVGKPTFCGNCQKWGHRVWQCDGKTKCGFCAGNHDSKLCWKKIDNGDEVTLRCSI</sequence>
<keyword evidence="2" id="KW-1185">Reference proteome</keyword>
<reference evidence="1 2" key="1">
    <citation type="submission" date="2019-05" db="EMBL/GenBank/DDBJ databases">
        <title>Another draft genome of Portunus trituberculatus and its Hox gene families provides insights of decapod evolution.</title>
        <authorList>
            <person name="Jeong J.-H."/>
            <person name="Song I."/>
            <person name="Kim S."/>
            <person name="Choi T."/>
            <person name="Kim D."/>
            <person name="Ryu S."/>
            <person name="Kim W."/>
        </authorList>
    </citation>
    <scope>NUCLEOTIDE SEQUENCE [LARGE SCALE GENOMIC DNA]</scope>
    <source>
        <tissue evidence="1">Muscle</tissue>
    </source>
</reference>
<dbReference type="Proteomes" id="UP000324222">
    <property type="component" value="Unassembled WGS sequence"/>
</dbReference>
<protein>
    <submittedName>
        <fullName evidence="1">Uncharacterized protein</fullName>
    </submittedName>
</protein>
<dbReference type="OrthoDB" id="6368401at2759"/>
<organism evidence="1 2">
    <name type="scientific">Portunus trituberculatus</name>
    <name type="common">Swimming crab</name>
    <name type="synonym">Neptunus trituberculatus</name>
    <dbReference type="NCBI Taxonomy" id="210409"/>
    <lineage>
        <taxon>Eukaryota</taxon>
        <taxon>Metazoa</taxon>
        <taxon>Ecdysozoa</taxon>
        <taxon>Arthropoda</taxon>
        <taxon>Crustacea</taxon>
        <taxon>Multicrustacea</taxon>
        <taxon>Malacostraca</taxon>
        <taxon>Eumalacostraca</taxon>
        <taxon>Eucarida</taxon>
        <taxon>Decapoda</taxon>
        <taxon>Pleocyemata</taxon>
        <taxon>Brachyura</taxon>
        <taxon>Eubrachyura</taxon>
        <taxon>Portunoidea</taxon>
        <taxon>Portunidae</taxon>
        <taxon>Portuninae</taxon>
        <taxon>Portunus</taxon>
    </lineage>
</organism>
<evidence type="ECO:0000313" key="2">
    <source>
        <dbReference type="Proteomes" id="UP000324222"/>
    </source>
</evidence>
<gene>
    <name evidence="1" type="ORF">E2C01_089823</name>
</gene>
<proteinExistence type="predicted"/>
<evidence type="ECO:0000313" key="1">
    <source>
        <dbReference type="EMBL" id="MPC94645.1"/>
    </source>
</evidence>
<dbReference type="AlphaFoldDB" id="A0A5B7JJB1"/>